<evidence type="ECO:0000256" key="2">
    <source>
        <dbReference type="ARBA" id="ARBA00022723"/>
    </source>
</evidence>
<dbReference type="InterPro" id="IPR005000">
    <property type="entry name" value="Aldolase/citrate-lyase_domain"/>
</dbReference>
<keyword evidence="3 5" id="KW-0456">Lyase</keyword>
<dbReference type="KEGG" id="acab:QRX50_37490"/>
<evidence type="ECO:0000313" key="5">
    <source>
        <dbReference type="EMBL" id="WIX77059.1"/>
    </source>
</evidence>
<dbReference type="PANTHER" id="PTHR30502">
    <property type="entry name" value="2-KETO-3-DEOXY-L-RHAMNONATE ALDOLASE"/>
    <property type="match status" value="1"/>
</dbReference>
<evidence type="ECO:0000256" key="3">
    <source>
        <dbReference type="ARBA" id="ARBA00023239"/>
    </source>
</evidence>
<dbReference type="GO" id="GO:0016832">
    <property type="term" value="F:aldehyde-lyase activity"/>
    <property type="evidence" value="ECO:0007669"/>
    <property type="project" value="TreeGrafter"/>
</dbReference>
<dbReference type="Proteomes" id="UP001236014">
    <property type="component" value="Chromosome"/>
</dbReference>
<comment type="similarity">
    <text evidence="1">Belongs to the HpcH/HpaI aldolase family.</text>
</comment>
<sequence length="258" mass="26926">MTAHFAVQFKEKLAADGPLLGTFAGLGSPVAVEIAAAAGADWVLLDLEHGGGSEELVGPSVTSAAAYGVPLIVRTESGDRPRAGRALDGGASGIMIPRIDGIRDAQHALRILRYPPDGDRGVATYNRQARFGLRPEVLASRNDEVVSVIQVETVGALRDIDEITATDGVDVLFIGPVDLSYALGVPLGFTSPAFRQALDTVAAAAKRHGKTAGIMAPSAAAAADYLDRGFRFLSIASDASLLARTMHDAFASVRKDHP</sequence>
<dbReference type="GO" id="GO:0046872">
    <property type="term" value="F:metal ion binding"/>
    <property type="evidence" value="ECO:0007669"/>
    <property type="project" value="UniProtKB-KW"/>
</dbReference>
<keyword evidence="6" id="KW-1185">Reference proteome</keyword>
<name>A0A9Y2ICL2_9PSEU</name>
<dbReference type="GO" id="GO:0005737">
    <property type="term" value="C:cytoplasm"/>
    <property type="evidence" value="ECO:0007669"/>
    <property type="project" value="TreeGrafter"/>
</dbReference>
<evidence type="ECO:0000259" key="4">
    <source>
        <dbReference type="Pfam" id="PF03328"/>
    </source>
</evidence>
<dbReference type="SUPFAM" id="SSF51621">
    <property type="entry name" value="Phosphoenolpyruvate/pyruvate domain"/>
    <property type="match status" value="1"/>
</dbReference>
<keyword evidence="2" id="KW-0479">Metal-binding</keyword>
<accession>A0A9Y2ICL2</accession>
<reference evidence="5 6" key="1">
    <citation type="submission" date="2023-06" db="EMBL/GenBank/DDBJ databases">
        <authorList>
            <person name="Oyuntsetseg B."/>
            <person name="Kim S.B."/>
        </authorList>
    </citation>
    <scope>NUCLEOTIDE SEQUENCE [LARGE SCALE GENOMIC DNA]</scope>
    <source>
        <strain evidence="5 6">2-15</strain>
    </source>
</reference>
<gene>
    <name evidence="5" type="ORF">QRX50_37490</name>
</gene>
<evidence type="ECO:0000256" key="1">
    <source>
        <dbReference type="ARBA" id="ARBA00005568"/>
    </source>
</evidence>
<evidence type="ECO:0000313" key="6">
    <source>
        <dbReference type="Proteomes" id="UP001236014"/>
    </source>
</evidence>
<feature type="domain" description="HpcH/HpaI aldolase/citrate lyase" evidence="4">
    <location>
        <begin position="21"/>
        <end position="243"/>
    </location>
</feature>
<dbReference type="AlphaFoldDB" id="A0A9Y2ICL2"/>
<dbReference type="RefSeq" id="WP_285967801.1">
    <property type="nucleotide sequence ID" value="NZ_CP127294.1"/>
</dbReference>
<dbReference type="PANTHER" id="PTHR30502:SF0">
    <property type="entry name" value="PHOSPHOENOLPYRUVATE CARBOXYLASE FAMILY PROTEIN"/>
    <property type="match status" value="1"/>
</dbReference>
<dbReference type="Gene3D" id="3.20.20.60">
    <property type="entry name" value="Phosphoenolpyruvate-binding domains"/>
    <property type="match status" value="1"/>
</dbReference>
<dbReference type="InterPro" id="IPR015813">
    <property type="entry name" value="Pyrv/PenolPyrv_kinase-like_dom"/>
</dbReference>
<dbReference type="Pfam" id="PF03328">
    <property type="entry name" value="HpcH_HpaI"/>
    <property type="match status" value="1"/>
</dbReference>
<proteinExistence type="inferred from homology"/>
<organism evidence="5 6">
    <name type="scientific">Amycolatopsis carbonis</name>
    <dbReference type="NCBI Taxonomy" id="715471"/>
    <lineage>
        <taxon>Bacteria</taxon>
        <taxon>Bacillati</taxon>
        <taxon>Actinomycetota</taxon>
        <taxon>Actinomycetes</taxon>
        <taxon>Pseudonocardiales</taxon>
        <taxon>Pseudonocardiaceae</taxon>
        <taxon>Amycolatopsis</taxon>
    </lineage>
</organism>
<dbReference type="EMBL" id="CP127294">
    <property type="protein sequence ID" value="WIX77059.1"/>
    <property type="molecule type" value="Genomic_DNA"/>
</dbReference>
<dbReference type="InterPro" id="IPR050251">
    <property type="entry name" value="HpcH-HpaI_aldolase"/>
</dbReference>
<protein>
    <submittedName>
        <fullName evidence="5">Aldolase/citrate lyase family protein</fullName>
    </submittedName>
</protein>
<dbReference type="InterPro" id="IPR040442">
    <property type="entry name" value="Pyrv_kinase-like_dom_sf"/>
</dbReference>